<dbReference type="AlphaFoldDB" id="A0A0C2N4B0"/>
<reference evidence="2 3" key="1">
    <citation type="journal article" date="2014" name="Genome Biol. Evol.">
        <title>The genome of the myxosporean Thelohanellus kitauei shows adaptations to nutrient acquisition within its fish host.</title>
        <authorList>
            <person name="Yang Y."/>
            <person name="Xiong J."/>
            <person name="Zhou Z."/>
            <person name="Huo F."/>
            <person name="Miao W."/>
            <person name="Ran C."/>
            <person name="Liu Y."/>
            <person name="Zhang J."/>
            <person name="Feng J."/>
            <person name="Wang M."/>
            <person name="Wang M."/>
            <person name="Wang L."/>
            <person name="Yao B."/>
        </authorList>
    </citation>
    <scope>NUCLEOTIDE SEQUENCE [LARGE SCALE GENOMIC DNA]</scope>
    <source>
        <strain evidence="2">Wuqing</strain>
    </source>
</reference>
<protein>
    <submittedName>
        <fullName evidence="2">Uncharacterized protein</fullName>
    </submittedName>
</protein>
<sequence length="105" mass="12893">MTCLLISVKFYIFWLSLEECYQIKSELQKTEFRCIQFFYDFDDMEPLKLKNTPQDDRVRPKEMPDFMRLLQNIYVPYIETILQFDEIANQIIRKLIEISRPAWKK</sequence>
<proteinExistence type="predicted"/>
<evidence type="ECO:0000313" key="3">
    <source>
        <dbReference type="Proteomes" id="UP000031668"/>
    </source>
</evidence>
<comment type="caution">
    <text evidence="2">The sequence shown here is derived from an EMBL/GenBank/DDBJ whole genome shotgun (WGS) entry which is preliminary data.</text>
</comment>
<dbReference type="EMBL" id="JWZT01000387">
    <property type="protein sequence ID" value="KII74516.1"/>
    <property type="molecule type" value="Genomic_DNA"/>
</dbReference>
<keyword evidence="3" id="KW-1185">Reference proteome</keyword>
<organism evidence="2 3">
    <name type="scientific">Thelohanellus kitauei</name>
    <name type="common">Myxosporean</name>
    <dbReference type="NCBI Taxonomy" id="669202"/>
    <lineage>
        <taxon>Eukaryota</taxon>
        <taxon>Metazoa</taxon>
        <taxon>Cnidaria</taxon>
        <taxon>Myxozoa</taxon>
        <taxon>Myxosporea</taxon>
        <taxon>Bivalvulida</taxon>
        <taxon>Platysporina</taxon>
        <taxon>Myxobolidae</taxon>
        <taxon>Thelohanellus</taxon>
    </lineage>
</organism>
<keyword evidence="1" id="KW-0732">Signal</keyword>
<feature type="signal peptide" evidence="1">
    <location>
        <begin position="1"/>
        <end position="18"/>
    </location>
</feature>
<accession>A0A0C2N4B0</accession>
<evidence type="ECO:0000313" key="2">
    <source>
        <dbReference type="EMBL" id="KII74516.1"/>
    </source>
</evidence>
<name>A0A0C2N4B0_THEKT</name>
<evidence type="ECO:0000256" key="1">
    <source>
        <dbReference type="SAM" id="SignalP"/>
    </source>
</evidence>
<feature type="chain" id="PRO_5002152774" evidence="1">
    <location>
        <begin position="19"/>
        <end position="105"/>
    </location>
</feature>
<dbReference type="Proteomes" id="UP000031668">
    <property type="component" value="Unassembled WGS sequence"/>
</dbReference>
<gene>
    <name evidence="2" type="ORF">RF11_10592</name>
</gene>